<name>A0A370TVS7_9HELO</name>
<evidence type="ECO:0000256" key="1">
    <source>
        <dbReference type="ARBA" id="ARBA00001913"/>
    </source>
</evidence>
<reference evidence="8 9" key="1">
    <citation type="journal article" date="2018" name="IMA Fungus">
        <title>IMA Genome-F 9: Draft genome sequence of Annulohypoxylon stygium, Aspergillus mulundensis, Berkeleyomyces basicola (syn. Thielaviopsis basicola), Ceratocystis smalleyi, two Cercospora beticola strains, Coleophoma cylindrospora, Fusarium fracticaudum, Phialophora cf. hyalina, and Morchella septimelata.</title>
        <authorList>
            <person name="Wingfield B.D."/>
            <person name="Bills G.F."/>
            <person name="Dong Y."/>
            <person name="Huang W."/>
            <person name="Nel W.J."/>
            <person name="Swalarsk-Parry B.S."/>
            <person name="Vaghefi N."/>
            <person name="Wilken P.M."/>
            <person name="An Z."/>
            <person name="de Beer Z.W."/>
            <person name="De Vos L."/>
            <person name="Chen L."/>
            <person name="Duong T.A."/>
            <person name="Gao Y."/>
            <person name="Hammerbacher A."/>
            <person name="Kikkert J.R."/>
            <person name="Li Y."/>
            <person name="Li H."/>
            <person name="Li K."/>
            <person name="Li Q."/>
            <person name="Liu X."/>
            <person name="Ma X."/>
            <person name="Naidoo K."/>
            <person name="Pethybridge S.J."/>
            <person name="Sun J."/>
            <person name="Steenkamp E.T."/>
            <person name="van der Nest M.A."/>
            <person name="van Wyk S."/>
            <person name="Wingfield M.J."/>
            <person name="Xiong C."/>
            <person name="Yue Q."/>
            <person name="Zhang X."/>
        </authorList>
    </citation>
    <scope>NUCLEOTIDE SEQUENCE [LARGE SCALE GENOMIC DNA]</scope>
    <source>
        <strain evidence="8 9">BP 5553</strain>
    </source>
</reference>
<dbReference type="Gene3D" id="2.40.30.140">
    <property type="match status" value="1"/>
</dbReference>
<keyword evidence="4" id="KW-0378">Hydrolase</keyword>
<proteinExistence type="inferred from homology"/>
<dbReference type="InterPro" id="IPR013776">
    <property type="entry name" value="A-amylase_thermo"/>
</dbReference>
<dbReference type="NCBIfam" id="NF006968">
    <property type="entry name" value="PRK09441.1-1"/>
    <property type="match status" value="1"/>
</dbReference>
<evidence type="ECO:0000313" key="9">
    <source>
        <dbReference type="Proteomes" id="UP000254866"/>
    </source>
</evidence>
<gene>
    <name evidence="8" type="ORF">BP5553_03970</name>
</gene>
<dbReference type="OrthoDB" id="550577at2759"/>
<comment type="similarity">
    <text evidence="2">Belongs to the glycosyl hydrolase 13 family.</text>
</comment>
<dbReference type="SUPFAM" id="SSF51445">
    <property type="entry name" value="(Trans)glycosidases"/>
    <property type="match status" value="1"/>
</dbReference>
<sequence>MDKMGDPKEQEPTPENMTMLQAFEWYVPDDQKHWKRLASQVPHLKATGVDNMWIPPGCKASSPSGNGYDIYDLYDLGEFDQKGSKATKWGSKAELLELVHRCNETGIGVYWDAVLNHKAAADHKEKCEAQEVDPEDRTKNISDPYKIEAWVGFDFPGRGEQYSSQKYHWYHFSGTDYNAANKKTAIYKILGDKTKGWADGDDVDQEKGNYDYLMFADLDYSHPEVVKDVLNWGLWLNKQVKLKGMRFDAVKHFSEDFLRQFITKMDEIHGDGWFFVGEFWKDSLDDMTRYLDQMGKKFSLFDAPLVNRFSQLSKTENADLRTVFDDTLVKIAPINAVPYQALEAPIEGFFKPLAYALILLRFDGYPCLFYGDLYGIKGEHPFPPSCGGKLPDLALARKLYSYGVQQDYFDYPTCIGWVRYGTWDRRWGCAVVMSNAGPGEKRMHVGEIHAGEVWTDVLGWEQGEVTIEKDGYGTFMCPGTSVAVWVNKFAEGRDRFGKFNYSSYGAGLLLAVSKRPRSESLYPSSSPHASHYTPIDLIRCGKVARDENRIESGDVDVLGPPA</sequence>
<dbReference type="Gene3D" id="3.20.20.80">
    <property type="entry name" value="Glycosidases"/>
    <property type="match status" value="1"/>
</dbReference>
<keyword evidence="3" id="KW-0479">Metal-binding</keyword>
<dbReference type="EMBL" id="NPIC01000002">
    <property type="protein sequence ID" value="RDL39630.1"/>
    <property type="molecule type" value="Genomic_DNA"/>
</dbReference>
<keyword evidence="5" id="KW-0119">Carbohydrate metabolism</keyword>
<dbReference type="Gene3D" id="2.60.40.1180">
    <property type="entry name" value="Golgi alpha-mannosidase II"/>
    <property type="match status" value="1"/>
</dbReference>
<protein>
    <submittedName>
        <fullName evidence="8">(Trans)glycosidase</fullName>
    </submittedName>
</protein>
<dbReference type="SUPFAM" id="SSF51011">
    <property type="entry name" value="Glycosyl hydrolase domain"/>
    <property type="match status" value="1"/>
</dbReference>
<dbReference type="GO" id="GO:0005975">
    <property type="term" value="P:carbohydrate metabolic process"/>
    <property type="evidence" value="ECO:0007669"/>
    <property type="project" value="InterPro"/>
</dbReference>
<dbReference type="CDD" id="cd11318">
    <property type="entry name" value="AmyAc_bac_fung_AmyA"/>
    <property type="match status" value="1"/>
</dbReference>
<dbReference type="AlphaFoldDB" id="A0A370TVS7"/>
<evidence type="ECO:0000256" key="6">
    <source>
        <dbReference type="ARBA" id="ARBA00023295"/>
    </source>
</evidence>
<evidence type="ECO:0000256" key="4">
    <source>
        <dbReference type="ARBA" id="ARBA00022801"/>
    </source>
</evidence>
<evidence type="ECO:0000259" key="7">
    <source>
        <dbReference type="SMART" id="SM00642"/>
    </source>
</evidence>
<keyword evidence="9" id="KW-1185">Reference proteome</keyword>
<dbReference type="PANTHER" id="PTHR43447">
    <property type="entry name" value="ALPHA-AMYLASE"/>
    <property type="match status" value="1"/>
</dbReference>
<dbReference type="STRING" id="2656787.A0A370TVS7"/>
<dbReference type="SMART" id="SM00642">
    <property type="entry name" value="Aamy"/>
    <property type="match status" value="1"/>
</dbReference>
<evidence type="ECO:0000313" key="8">
    <source>
        <dbReference type="EMBL" id="RDL39630.1"/>
    </source>
</evidence>
<evidence type="ECO:0000256" key="2">
    <source>
        <dbReference type="ARBA" id="ARBA00008061"/>
    </source>
</evidence>
<comment type="caution">
    <text evidence="8">The sequence shown here is derived from an EMBL/GenBank/DDBJ whole genome shotgun (WGS) entry which is preliminary data.</text>
</comment>
<organism evidence="8 9">
    <name type="scientific">Venustampulla echinocandica</name>
    <dbReference type="NCBI Taxonomy" id="2656787"/>
    <lineage>
        <taxon>Eukaryota</taxon>
        <taxon>Fungi</taxon>
        <taxon>Dikarya</taxon>
        <taxon>Ascomycota</taxon>
        <taxon>Pezizomycotina</taxon>
        <taxon>Leotiomycetes</taxon>
        <taxon>Helotiales</taxon>
        <taxon>Pleuroascaceae</taxon>
        <taxon>Venustampulla</taxon>
    </lineage>
</organism>
<dbReference type="GO" id="GO:0004553">
    <property type="term" value="F:hydrolase activity, hydrolyzing O-glycosyl compounds"/>
    <property type="evidence" value="ECO:0007669"/>
    <property type="project" value="InterPro"/>
</dbReference>
<dbReference type="InterPro" id="IPR013780">
    <property type="entry name" value="Glyco_hydro_b"/>
</dbReference>
<dbReference type="Pfam" id="PF00128">
    <property type="entry name" value="Alpha-amylase"/>
    <property type="match status" value="1"/>
</dbReference>
<evidence type="ECO:0000256" key="5">
    <source>
        <dbReference type="ARBA" id="ARBA00023277"/>
    </source>
</evidence>
<dbReference type="NCBIfam" id="NF006969">
    <property type="entry name" value="PRK09441.1-2"/>
    <property type="match status" value="1"/>
</dbReference>
<accession>A0A370TVS7</accession>
<dbReference type="GO" id="GO:0005509">
    <property type="term" value="F:calcium ion binding"/>
    <property type="evidence" value="ECO:0007669"/>
    <property type="project" value="InterPro"/>
</dbReference>
<dbReference type="InterPro" id="IPR017853">
    <property type="entry name" value="GH"/>
</dbReference>
<dbReference type="Proteomes" id="UP000254866">
    <property type="component" value="Unassembled WGS sequence"/>
</dbReference>
<dbReference type="GeneID" id="43596819"/>
<dbReference type="PIRSF" id="PIRSF001021">
    <property type="entry name" value="Alph-amls_thrmst"/>
    <property type="match status" value="1"/>
</dbReference>
<feature type="domain" description="Glycosyl hydrolase family 13 catalytic" evidence="7">
    <location>
        <begin position="17"/>
        <end position="397"/>
    </location>
</feature>
<comment type="cofactor">
    <cofactor evidence="1">
        <name>Ca(2+)</name>
        <dbReference type="ChEBI" id="CHEBI:29108"/>
    </cofactor>
</comment>
<dbReference type="InterPro" id="IPR006047">
    <property type="entry name" value="GH13_cat_dom"/>
</dbReference>
<keyword evidence="6 8" id="KW-0326">Glycosidase</keyword>
<evidence type="ECO:0000256" key="3">
    <source>
        <dbReference type="ARBA" id="ARBA00022723"/>
    </source>
</evidence>
<dbReference type="RefSeq" id="XP_031872286.1">
    <property type="nucleotide sequence ID" value="XM_032012593.1"/>
</dbReference>